<protein>
    <submittedName>
        <fullName evidence="2">TonB-dependent receptor</fullName>
    </submittedName>
</protein>
<keyword evidence="1" id="KW-0472">Membrane</keyword>
<name>A0A385Z1N5_9PSED</name>
<dbReference type="EMBL" id="CP032419">
    <property type="protein sequence ID" value="AYC32047.1"/>
    <property type="molecule type" value="Genomic_DNA"/>
</dbReference>
<feature type="transmembrane region" description="Helical" evidence="1">
    <location>
        <begin position="99"/>
        <end position="118"/>
    </location>
</feature>
<dbReference type="AlphaFoldDB" id="A0A385Z1N5"/>
<sequence>MDRKYVLTSLGYAAIGLMLGIYMAASKNHGQLVTHAHIMLLGFVVSFVYALIHKLWLDGEATKIARFQYLAHQIGTLALVVGLFLFYGGFVAVDKLDPILGLASILVLIGMILMKIMYIKASKIVS</sequence>
<dbReference type="OrthoDB" id="9808748at2"/>
<accession>A0A385Z1N5</accession>
<keyword evidence="2" id="KW-0675">Receptor</keyword>
<reference evidence="3" key="1">
    <citation type="submission" date="2018-09" db="EMBL/GenBank/DDBJ databases">
        <authorList>
            <person name="Zhu H."/>
        </authorList>
    </citation>
    <scope>NUCLEOTIDE SEQUENCE [LARGE SCALE GENOMIC DNA]</scope>
    <source>
        <strain evidence="3">K2W31S-8</strain>
    </source>
</reference>
<keyword evidence="1" id="KW-1133">Transmembrane helix</keyword>
<proteinExistence type="predicted"/>
<organism evidence="2 3">
    <name type="scientific">Pseudomonas cavernae</name>
    <dbReference type="NCBI Taxonomy" id="2320867"/>
    <lineage>
        <taxon>Bacteria</taxon>
        <taxon>Pseudomonadati</taxon>
        <taxon>Pseudomonadota</taxon>
        <taxon>Gammaproteobacteria</taxon>
        <taxon>Pseudomonadales</taxon>
        <taxon>Pseudomonadaceae</taxon>
        <taxon>Pseudomonas</taxon>
    </lineage>
</organism>
<feature type="transmembrane region" description="Helical" evidence="1">
    <location>
        <begin position="5"/>
        <end position="25"/>
    </location>
</feature>
<evidence type="ECO:0000313" key="3">
    <source>
        <dbReference type="Proteomes" id="UP000265560"/>
    </source>
</evidence>
<dbReference type="RefSeq" id="WP_119892669.1">
    <property type="nucleotide sequence ID" value="NZ_CP032419.1"/>
</dbReference>
<evidence type="ECO:0000313" key="2">
    <source>
        <dbReference type="EMBL" id="AYC32047.1"/>
    </source>
</evidence>
<evidence type="ECO:0000256" key="1">
    <source>
        <dbReference type="SAM" id="Phobius"/>
    </source>
</evidence>
<feature type="transmembrane region" description="Helical" evidence="1">
    <location>
        <begin position="69"/>
        <end position="93"/>
    </location>
</feature>
<gene>
    <name evidence="2" type="ORF">D3880_06470</name>
</gene>
<keyword evidence="1" id="KW-0812">Transmembrane</keyword>
<dbReference type="KEGG" id="pcav:D3880_06470"/>
<keyword evidence="3" id="KW-1185">Reference proteome</keyword>
<dbReference type="Proteomes" id="UP000265560">
    <property type="component" value="Chromosome"/>
</dbReference>
<feature type="transmembrane region" description="Helical" evidence="1">
    <location>
        <begin position="37"/>
        <end position="57"/>
    </location>
</feature>